<dbReference type="STRING" id="3880.A0A072U7Y8"/>
<reference evidence="1 3" key="1">
    <citation type="journal article" date="2011" name="Nature">
        <title>The Medicago genome provides insight into the evolution of rhizobial symbioses.</title>
        <authorList>
            <person name="Young N.D."/>
            <person name="Debelle F."/>
            <person name="Oldroyd G.E."/>
            <person name="Geurts R."/>
            <person name="Cannon S.B."/>
            <person name="Udvardi M.K."/>
            <person name="Benedito V.A."/>
            <person name="Mayer K.F."/>
            <person name="Gouzy J."/>
            <person name="Schoof H."/>
            <person name="Van de Peer Y."/>
            <person name="Proost S."/>
            <person name="Cook D.R."/>
            <person name="Meyers B.C."/>
            <person name="Spannagl M."/>
            <person name="Cheung F."/>
            <person name="De Mita S."/>
            <person name="Krishnakumar V."/>
            <person name="Gundlach H."/>
            <person name="Zhou S."/>
            <person name="Mudge J."/>
            <person name="Bharti A.K."/>
            <person name="Murray J.D."/>
            <person name="Naoumkina M.A."/>
            <person name="Rosen B."/>
            <person name="Silverstein K.A."/>
            <person name="Tang H."/>
            <person name="Rombauts S."/>
            <person name="Zhao P.X."/>
            <person name="Zhou P."/>
            <person name="Barbe V."/>
            <person name="Bardou P."/>
            <person name="Bechner M."/>
            <person name="Bellec A."/>
            <person name="Berger A."/>
            <person name="Berges H."/>
            <person name="Bidwell S."/>
            <person name="Bisseling T."/>
            <person name="Choisne N."/>
            <person name="Couloux A."/>
            <person name="Denny R."/>
            <person name="Deshpande S."/>
            <person name="Dai X."/>
            <person name="Doyle J.J."/>
            <person name="Dudez A.M."/>
            <person name="Farmer A.D."/>
            <person name="Fouteau S."/>
            <person name="Franken C."/>
            <person name="Gibelin C."/>
            <person name="Gish J."/>
            <person name="Goldstein S."/>
            <person name="Gonzalez A.J."/>
            <person name="Green P.J."/>
            <person name="Hallab A."/>
            <person name="Hartog M."/>
            <person name="Hua A."/>
            <person name="Humphray S.J."/>
            <person name="Jeong D.H."/>
            <person name="Jing Y."/>
            <person name="Jocker A."/>
            <person name="Kenton S.M."/>
            <person name="Kim D.J."/>
            <person name="Klee K."/>
            <person name="Lai H."/>
            <person name="Lang C."/>
            <person name="Lin S."/>
            <person name="Macmil S.L."/>
            <person name="Magdelenat G."/>
            <person name="Matthews L."/>
            <person name="McCorrison J."/>
            <person name="Monaghan E.L."/>
            <person name="Mun J.H."/>
            <person name="Najar F.Z."/>
            <person name="Nicholson C."/>
            <person name="Noirot C."/>
            <person name="O'Bleness M."/>
            <person name="Paule C.R."/>
            <person name="Poulain J."/>
            <person name="Prion F."/>
            <person name="Qin B."/>
            <person name="Qu C."/>
            <person name="Retzel E.F."/>
            <person name="Riddle C."/>
            <person name="Sallet E."/>
            <person name="Samain S."/>
            <person name="Samson N."/>
            <person name="Sanders I."/>
            <person name="Saurat O."/>
            <person name="Scarpelli C."/>
            <person name="Schiex T."/>
            <person name="Segurens B."/>
            <person name="Severin A.J."/>
            <person name="Sherrier D.J."/>
            <person name="Shi R."/>
            <person name="Sims S."/>
            <person name="Singer S.R."/>
            <person name="Sinharoy S."/>
            <person name="Sterck L."/>
            <person name="Viollet A."/>
            <person name="Wang B.B."/>
            <person name="Wang K."/>
            <person name="Wang M."/>
            <person name="Wang X."/>
            <person name="Warfsmann J."/>
            <person name="Weissenbach J."/>
            <person name="White D.D."/>
            <person name="White J.D."/>
            <person name="Wiley G.B."/>
            <person name="Wincker P."/>
            <person name="Xing Y."/>
            <person name="Yang L."/>
            <person name="Yao Z."/>
            <person name="Ying F."/>
            <person name="Zhai J."/>
            <person name="Zhou L."/>
            <person name="Zuber A."/>
            <person name="Denarie J."/>
            <person name="Dixon R.A."/>
            <person name="May G.D."/>
            <person name="Schwartz D.C."/>
            <person name="Rogers J."/>
            <person name="Quetier F."/>
            <person name="Town C.D."/>
            <person name="Roe B.A."/>
        </authorList>
    </citation>
    <scope>NUCLEOTIDE SEQUENCE [LARGE SCALE GENOMIC DNA]</scope>
    <source>
        <strain evidence="1">A17</strain>
        <strain evidence="2 3">cv. Jemalong A17</strain>
    </source>
</reference>
<evidence type="ECO:0000313" key="2">
    <source>
        <dbReference type="EnsemblPlants" id="KEH21950"/>
    </source>
</evidence>
<dbReference type="AlphaFoldDB" id="A0A072U7Y8"/>
<dbReference type="PANTHER" id="PTHR45654:SF1">
    <property type="entry name" value="HOMEOBOX-LEUCINE ZIPPER PROTEIN HDG11"/>
    <property type="match status" value="1"/>
</dbReference>
<dbReference type="EMBL" id="CM001223">
    <property type="protein sequence ID" value="KEH21950.1"/>
    <property type="molecule type" value="Genomic_DNA"/>
</dbReference>
<reference evidence="2" key="3">
    <citation type="submission" date="2015-04" db="UniProtKB">
        <authorList>
            <consortium name="EnsemblPlants"/>
        </authorList>
    </citation>
    <scope>IDENTIFICATION</scope>
    <source>
        <strain evidence="2">cv. Jemalong A17</strain>
    </source>
</reference>
<proteinExistence type="predicted"/>
<organism evidence="1 3">
    <name type="scientific">Medicago truncatula</name>
    <name type="common">Barrel medic</name>
    <name type="synonym">Medicago tribuloides</name>
    <dbReference type="NCBI Taxonomy" id="3880"/>
    <lineage>
        <taxon>Eukaryota</taxon>
        <taxon>Viridiplantae</taxon>
        <taxon>Streptophyta</taxon>
        <taxon>Embryophyta</taxon>
        <taxon>Tracheophyta</taxon>
        <taxon>Spermatophyta</taxon>
        <taxon>Magnoliopsida</taxon>
        <taxon>eudicotyledons</taxon>
        <taxon>Gunneridae</taxon>
        <taxon>Pentapetalae</taxon>
        <taxon>rosids</taxon>
        <taxon>fabids</taxon>
        <taxon>Fabales</taxon>
        <taxon>Fabaceae</taxon>
        <taxon>Papilionoideae</taxon>
        <taxon>50 kb inversion clade</taxon>
        <taxon>NPAAA clade</taxon>
        <taxon>Hologalegina</taxon>
        <taxon>IRL clade</taxon>
        <taxon>Trifolieae</taxon>
        <taxon>Medicago</taxon>
    </lineage>
</organism>
<dbReference type="HOGENOM" id="CLU_2007330_0_0_1"/>
<keyword evidence="1" id="KW-0238">DNA-binding</keyword>
<evidence type="ECO:0000313" key="1">
    <source>
        <dbReference type="EMBL" id="KEH21950.1"/>
    </source>
</evidence>
<accession>A0A072U7Y8</accession>
<dbReference type="InterPro" id="IPR042160">
    <property type="entry name" value="HD-Zip_IV"/>
</dbReference>
<sequence>MCGFDRVSPLVGLGVRAFTVGQEAKKVFVSIRMKTQHERDDNCALIEENYKIRSANKAMREALKNVICSTCDEEKLRIENAQLKEELVRVSSIAAGYTGKSLSHLLPGSSSTLPNVSTPCWSHV</sequence>
<keyword evidence="3" id="KW-1185">Reference proteome</keyword>
<name>A0A072U7Y8_MEDTR</name>
<dbReference type="PANTHER" id="PTHR45654">
    <property type="entry name" value="HOMEOBOX-LEUCINE ZIPPER PROTEIN MERISTEM L1"/>
    <property type="match status" value="1"/>
</dbReference>
<protein>
    <submittedName>
        <fullName evidence="1">Homeobox protein, putative</fullName>
    </submittedName>
</protein>
<evidence type="ECO:0000313" key="3">
    <source>
        <dbReference type="Proteomes" id="UP000002051"/>
    </source>
</evidence>
<keyword evidence="1" id="KW-0371">Homeobox</keyword>
<dbReference type="Proteomes" id="UP000002051">
    <property type="component" value="Unassembled WGS sequence"/>
</dbReference>
<dbReference type="EnsemblPlants" id="KEH21950">
    <property type="protein sequence ID" value="KEH21950"/>
    <property type="gene ID" value="MTR_7g427670"/>
</dbReference>
<dbReference type="GO" id="GO:0003677">
    <property type="term" value="F:DNA binding"/>
    <property type="evidence" value="ECO:0007669"/>
    <property type="project" value="UniProtKB-KW"/>
</dbReference>
<gene>
    <name evidence="1" type="ordered locus">MTR_7g427670</name>
</gene>
<reference evidence="1 3" key="2">
    <citation type="journal article" date="2014" name="BMC Genomics">
        <title>An improved genome release (version Mt4.0) for the model legume Medicago truncatula.</title>
        <authorList>
            <person name="Tang H."/>
            <person name="Krishnakumar V."/>
            <person name="Bidwell S."/>
            <person name="Rosen B."/>
            <person name="Chan A."/>
            <person name="Zhou S."/>
            <person name="Gentzbittel L."/>
            <person name="Childs K.L."/>
            <person name="Yandell M."/>
            <person name="Gundlach H."/>
            <person name="Mayer K.F."/>
            <person name="Schwartz D.C."/>
            <person name="Town C.D."/>
        </authorList>
    </citation>
    <scope>GENOME REANNOTATION</scope>
    <source>
        <strain evidence="1">A17</strain>
        <strain evidence="2 3">cv. Jemalong A17</strain>
    </source>
</reference>